<organism evidence="1 2">
    <name type="scientific">Anaerostipes butyraticus</name>
    <dbReference type="NCBI Taxonomy" id="645466"/>
    <lineage>
        <taxon>Bacteria</taxon>
        <taxon>Bacillati</taxon>
        <taxon>Bacillota</taxon>
        <taxon>Clostridia</taxon>
        <taxon>Lachnospirales</taxon>
        <taxon>Lachnospiraceae</taxon>
        <taxon>Anaerostipes</taxon>
    </lineage>
</organism>
<dbReference type="RefSeq" id="WP_201312366.1">
    <property type="nucleotide sequence ID" value="NZ_BLYI01000073.1"/>
</dbReference>
<accession>A0A916VFF3</accession>
<dbReference type="PROSITE" id="PS51257">
    <property type="entry name" value="PROKAR_LIPOPROTEIN"/>
    <property type="match status" value="1"/>
</dbReference>
<keyword evidence="2" id="KW-1185">Reference proteome</keyword>
<reference evidence="1" key="1">
    <citation type="submission" date="2020-06" db="EMBL/GenBank/DDBJ databases">
        <title>Characterization of fructooligosaccharide metabolism and fructooligosaccharide-degrading enzymes in human commensal butyrate producers.</title>
        <authorList>
            <person name="Tanno H."/>
            <person name="Fujii T."/>
            <person name="Hirano K."/>
            <person name="Maeno S."/>
            <person name="Tonozuka T."/>
            <person name="Sakamoto M."/>
            <person name="Ohkuma M."/>
            <person name="Tochio T."/>
            <person name="Endo A."/>
        </authorList>
    </citation>
    <scope>NUCLEOTIDE SEQUENCE</scope>
    <source>
        <strain evidence="1">JCM 17466</strain>
    </source>
</reference>
<evidence type="ECO:0000313" key="1">
    <source>
        <dbReference type="EMBL" id="GFO86722.1"/>
    </source>
</evidence>
<dbReference type="Proteomes" id="UP000613208">
    <property type="component" value="Unassembled WGS sequence"/>
</dbReference>
<evidence type="ECO:0000313" key="2">
    <source>
        <dbReference type="Proteomes" id="UP000613208"/>
    </source>
</evidence>
<proteinExistence type="predicted"/>
<protein>
    <submittedName>
        <fullName evidence="1">Uncharacterized protein</fullName>
    </submittedName>
</protein>
<dbReference type="AlphaFoldDB" id="A0A916VFF3"/>
<comment type="caution">
    <text evidence="1">The sequence shown here is derived from an EMBL/GenBank/DDBJ whole genome shotgun (WGS) entry which is preliminary data.</text>
</comment>
<gene>
    <name evidence="1" type="ORF">ANBU17_30690</name>
</gene>
<dbReference type="EMBL" id="BLYI01000073">
    <property type="protein sequence ID" value="GFO86722.1"/>
    <property type="molecule type" value="Genomic_DNA"/>
</dbReference>
<name>A0A916VFF3_9FIRM</name>
<sequence>MKNNLRTKKFIIVFIVLIGCFLIAAGVKEKNQRKYWSAESKDGKWGLYAVEDEKGFWEGFLIYFGNTSGNIGEIKISGTIGEEKREEKINAEEYINDYKKIVSKTRGKTSYYSVVIWGSDTPDIMLKIYYYEQGERKETKVKMDVNASITFSKEKQNSMQQQAG</sequence>